<dbReference type="Proteomes" id="UP000198512">
    <property type="component" value="Unassembled WGS sequence"/>
</dbReference>
<protein>
    <submittedName>
        <fullName evidence="1">Uncharacterized protein</fullName>
    </submittedName>
</protein>
<organism evidence="1 2">
    <name type="scientific">Pseudomonas cuatrocienegasensis</name>
    <dbReference type="NCBI Taxonomy" id="543360"/>
    <lineage>
        <taxon>Bacteria</taxon>
        <taxon>Pseudomonadati</taxon>
        <taxon>Pseudomonadota</taxon>
        <taxon>Gammaproteobacteria</taxon>
        <taxon>Pseudomonadales</taxon>
        <taxon>Pseudomonadaceae</taxon>
        <taxon>Pseudomonas</taxon>
    </lineage>
</organism>
<evidence type="ECO:0000313" key="2">
    <source>
        <dbReference type="Proteomes" id="UP000198512"/>
    </source>
</evidence>
<reference evidence="1 2" key="1">
    <citation type="submission" date="2016-10" db="EMBL/GenBank/DDBJ databases">
        <authorList>
            <person name="Varghese N."/>
            <person name="Submissions S."/>
        </authorList>
    </citation>
    <scope>NUCLEOTIDE SEQUENCE [LARGE SCALE GENOMIC DNA]</scope>
    <source>
        <strain evidence="1 2">CIP 109853</strain>
    </source>
</reference>
<dbReference type="EMBL" id="FOFP01000029">
    <property type="protein sequence ID" value="SER43684.1"/>
    <property type="molecule type" value="Genomic_DNA"/>
</dbReference>
<evidence type="ECO:0000313" key="1">
    <source>
        <dbReference type="EMBL" id="SER43684.1"/>
    </source>
</evidence>
<sequence>MSINNAKAHFVALEGKRHCPLAYKLACRFQRLVAQCMNRVHSSSVWTVSSLRPVVYVNSRPLAVTVLRITISDCAISAQAPNQRQTCCGQK</sequence>
<comment type="caution">
    <text evidence="1">The sequence shown here is derived from an EMBL/GenBank/DDBJ whole genome shotgun (WGS) entry which is preliminary data.</text>
</comment>
<proteinExistence type="predicted"/>
<keyword evidence="2" id="KW-1185">Reference proteome</keyword>
<accession>A0ABY1BRC1</accession>
<gene>
    <name evidence="1" type="ORF">SAMN05216600_12940</name>
</gene>
<name>A0ABY1BRC1_9PSED</name>